<dbReference type="EMBL" id="BTSX01000006">
    <property type="protein sequence ID" value="GMT02756.1"/>
    <property type="molecule type" value="Genomic_DNA"/>
</dbReference>
<comment type="caution">
    <text evidence="1">The sequence shown here is derived from an EMBL/GenBank/DDBJ whole genome shotgun (WGS) entry which is preliminary data.</text>
</comment>
<protein>
    <submittedName>
        <fullName evidence="1">Uncharacterized protein</fullName>
    </submittedName>
</protein>
<sequence>PHLRSHVYRVSRDSEPNMCCSPGRVYLFPPWGFSKQALHRDILRSCFHELSHFCFSFHFQSYRNQQLFILFCSIDSDKASNISYCSHLRRMPLELYLKFTEL</sequence>
<dbReference type="Proteomes" id="UP001432027">
    <property type="component" value="Unassembled WGS sequence"/>
</dbReference>
<organism evidence="1 2">
    <name type="scientific">Pristionchus entomophagus</name>
    <dbReference type="NCBI Taxonomy" id="358040"/>
    <lineage>
        <taxon>Eukaryota</taxon>
        <taxon>Metazoa</taxon>
        <taxon>Ecdysozoa</taxon>
        <taxon>Nematoda</taxon>
        <taxon>Chromadorea</taxon>
        <taxon>Rhabditida</taxon>
        <taxon>Rhabditina</taxon>
        <taxon>Diplogasteromorpha</taxon>
        <taxon>Diplogasteroidea</taxon>
        <taxon>Neodiplogasteridae</taxon>
        <taxon>Pristionchus</taxon>
    </lineage>
</organism>
<dbReference type="AlphaFoldDB" id="A0AAV5U790"/>
<evidence type="ECO:0000313" key="1">
    <source>
        <dbReference type="EMBL" id="GMT02756.1"/>
    </source>
</evidence>
<gene>
    <name evidence="1" type="ORF">PENTCL1PPCAC_24930</name>
</gene>
<evidence type="ECO:0000313" key="2">
    <source>
        <dbReference type="Proteomes" id="UP001432027"/>
    </source>
</evidence>
<feature type="non-terminal residue" evidence="1">
    <location>
        <position position="1"/>
    </location>
</feature>
<proteinExistence type="predicted"/>
<keyword evidence="2" id="KW-1185">Reference proteome</keyword>
<accession>A0AAV5U790</accession>
<reference evidence="1" key="1">
    <citation type="submission" date="2023-10" db="EMBL/GenBank/DDBJ databases">
        <title>Genome assembly of Pristionchus species.</title>
        <authorList>
            <person name="Yoshida K."/>
            <person name="Sommer R.J."/>
        </authorList>
    </citation>
    <scope>NUCLEOTIDE SEQUENCE</scope>
    <source>
        <strain evidence="1">RS0144</strain>
    </source>
</reference>
<name>A0AAV5U790_9BILA</name>